<dbReference type="Proteomes" id="UP000887579">
    <property type="component" value="Unplaced"/>
</dbReference>
<name>A0AC34FEJ2_9BILA</name>
<reference evidence="2" key="1">
    <citation type="submission" date="2022-11" db="UniProtKB">
        <authorList>
            <consortium name="WormBaseParasite"/>
        </authorList>
    </citation>
    <scope>IDENTIFICATION</scope>
</reference>
<accession>A0AC34FEJ2</accession>
<organism evidence="1 2">
    <name type="scientific">Panagrolaimus sp. ES5</name>
    <dbReference type="NCBI Taxonomy" id="591445"/>
    <lineage>
        <taxon>Eukaryota</taxon>
        <taxon>Metazoa</taxon>
        <taxon>Ecdysozoa</taxon>
        <taxon>Nematoda</taxon>
        <taxon>Chromadorea</taxon>
        <taxon>Rhabditida</taxon>
        <taxon>Tylenchina</taxon>
        <taxon>Panagrolaimomorpha</taxon>
        <taxon>Panagrolaimoidea</taxon>
        <taxon>Panagrolaimidae</taxon>
        <taxon>Panagrolaimus</taxon>
    </lineage>
</organism>
<evidence type="ECO:0000313" key="2">
    <source>
        <dbReference type="WBParaSite" id="ES5_v2.g15566.t1"/>
    </source>
</evidence>
<protein>
    <submittedName>
        <fullName evidence="2">Uncharacterized protein</fullName>
    </submittedName>
</protein>
<proteinExistence type="predicted"/>
<evidence type="ECO:0000313" key="1">
    <source>
        <dbReference type="Proteomes" id="UP000887579"/>
    </source>
</evidence>
<sequence length="161" mass="17547">MEEDQDQKSCLDDDDLNSESPHKRLCIRQQTTSSISCSSVSPNLSEVMEAAKAYAATLQAFMQRNNVSSLPPEFQNINVLLSAAATQNTAQNIIPASTIATNEGERSATTTPARIIAIIFSDLIHPVLLKCLKEHQLDAINYLSDRIIGKNCNVTIKRSGG</sequence>
<dbReference type="WBParaSite" id="ES5_v2.g15566.t1">
    <property type="protein sequence ID" value="ES5_v2.g15566.t1"/>
    <property type="gene ID" value="ES5_v2.g15566"/>
</dbReference>